<evidence type="ECO:0000256" key="1">
    <source>
        <dbReference type="ARBA" id="ARBA00000642"/>
    </source>
</evidence>
<evidence type="ECO:0000256" key="2">
    <source>
        <dbReference type="ARBA" id="ARBA00004496"/>
    </source>
</evidence>
<feature type="binding site" evidence="14 16">
    <location>
        <begin position="341"/>
        <end position="344"/>
    </location>
    <ligand>
        <name>ATP</name>
        <dbReference type="ChEBI" id="CHEBI:30616"/>
    </ligand>
</feature>
<comment type="similarity">
    <text evidence="4 14 17">Belongs to the phosphoglycerate kinase family.</text>
</comment>
<dbReference type="Gene3D" id="3.40.50.1260">
    <property type="entry name" value="Phosphoglycerate kinase, N-terminal domain"/>
    <property type="match status" value="2"/>
</dbReference>
<dbReference type="EMBL" id="FNGH01000020">
    <property type="protein sequence ID" value="SDM80831.1"/>
    <property type="molecule type" value="Genomic_DNA"/>
</dbReference>
<evidence type="ECO:0000256" key="3">
    <source>
        <dbReference type="ARBA" id="ARBA00004838"/>
    </source>
</evidence>
<comment type="catalytic activity">
    <reaction evidence="1 14 17">
        <text>(2R)-3-phosphoglycerate + ATP = (2R)-3-phospho-glyceroyl phosphate + ADP</text>
        <dbReference type="Rhea" id="RHEA:14801"/>
        <dbReference type="ChEBI" id="CHEBI:30616"/>
        <dbReference type="ChEBI" id="CHEBI:57604"/>
        <dbReference type="ChEBI" id="CHEBI:58272"/>
        <dbReference type="ChEBI" id="CHEBI:456216"/>
        <dbReference type="EC" id="2.7.2.3"/>
    </reaction>
</comment>
<feature type="binding site" evidence="14 15">
    <location>
        <begin position="21"/>
        <end position="23"/>
    </location>
    <ligand>
        <name>substrate</name>
    </ligand>
</feature>
<evidence type="ECO:0000256" key="4">
    <source>
        <dbReference type="ARBA" id="ARBA00008982"/>
    </source>
</evidence>
<dbReference type="PROSITE" id="PS00111">
    <property type="entry name" value="PGLYCERATE_KINASE"/>
    <property type="match status" value="1"/>
</dbReference>
<feature type="binding site" evidence="15">
    <location>
        <position position="36"/>
    </location>
    <ligand>
        <name>(2R)-3-phosphoglycerate</name>
        <dbReference type="ChEBI" id="CHEBI:58272"/>
    </ligand>
</feature>
<dbReference type="GO" id="GO:0006096">
    <property type="term" value="P:glycolytic process"/>
    <property type="evidence" value="ECO:0007669"/>
    <property type="project" value="UniProtKB-UniRule"/>
</dbReference>
<evidence type="ECO:0000256" key="8">
    <source>
        <dbReference type="ARBA" id="ARBA00022490"/>
    </source>
</evidence>
<evidence type="ECO:0000256" key="15">
    <source>
        <dbReference type="PIRSR" id="PIRSR000724-1"/>
    </source>
</evidence>
<organism evidence="18 19">
    <name type="scientific">Franzmannia pantelleriensis</name>
    <dbReference type="NCBI Taxonomy" id="48727"/>
    <lineage>
        <taxon>Bacteria</taxon>
        <taxon>Pseudomonadati</taxon>
        <taxon>Pseudomonadota</taxon>
        <taxon>Gammaproteobacteria</taxon>
        <taxon>Oceanospirillales</taxon>
        <taxon>Halomonadaceae</taxon>
        <taxon>Franzmannia</taxon>
    </lineage>
</organism>
<dbReference type="PANTHER" id="PTHR11406">
    <property type="entry name" value="PHOSPHOGLYCERATE KINASE"/>
    <property type="match status" value="1"/>
</dbReference>
<evidence type="ECO:0000256" key="9">
    <source>
        <dbReference type="ARBA" id="ARBA00022679"/>
    </source>
</evidence>
<evidence type="ECO:0000256" key="12">
    <source>
        <dbReference type="ARBA" id="ARBA00022840"/>
    </source>
</evidence>
<evidence type="ECO:0000256" key="14">
    <source>
        <dbReference type="HAMAP-Rule" id="MF_00145"/>
    </source>
</evidence>
<dbReference type="FunFam" id="3.40.50.1260:FF:000002">
    <property type="entry name" value="Phosphoglycerate kinase"/>
    <property type="match status" value="1"/>
</dbReference>
<keyword evidence="12 14" id="KW-0067">ATP-binding</keyword>
<evidence type="ECO:0000313" key="18">
    <source>
        <dbReference type="EMBL" id="SDM80831.1"/>
    </source>
</evidence>
<feature type="binding site" evidence="14 16">
    <location>
        <position position="315"/>
    </location>
    <ligand>
        <name>ATP</name>
        <dbReference type="ChEBI" id="CHEBI:30616"/>
    </ligand>
</feature>
<keyword evidence="19" id="KW-1185">Reference proteome</keyword>
<feature type="binding site" evidence="15">
    <location>
        <position position="114"/>
    </location>
    <ligand>
        <name>(2R)-3-phosphoglycerate</name>
        <dbReference type="ChEBI" id="CHEBI:58272"/>
    </ligand>
</feature>
<name>A0A1G9W9C7_9GAMM</name>
<feature type="binding site" evidence="14">
    <location>
        <position position="147"/>
    </location>
    <ligand>
        <name>substrate</name>
    </ligand>
</feature>
<dbReference type="GO" id="GO:0005829">
    <property type="term" value="C:cytosol"/>
    <property type="evidence" value="ECO:0007669"/>
    <property type="project" value="TreeGrafter"/>
</dbReference>
<keyword evidence="8 14" id="KW-0963">Cytoplasm</keyword>
<evidence type="ECO:0000256" key="11">
    <source>
        <dbReference type="ARBA" id="ARBA00022777"/>
    </source>
</evidence>
<dbReference type="EC" id="2.7.2.3" evidence="6 14"/>
<dbReference type="PIRSF" id="PIRSF000724">
    <property type="entry name" value="Pgk"/>
    <property type="match status" value="1"/>
</dbReference>
<dbReference type="Pfam" id="PF00162">
    <property type="entry name" value="PGK"/>
    <property type="match status" value="1"/>
</dbReference>
<dbReference type="SUPFAM" id="SSF53748">
    <property type="entry name" value="Phosphoglycerate kinase"/>
    <property type="match status" value="1"/>
</dbReference>
<dbReference type="AlphaFoldDB" id="A0A1G9W9C7"/>
<dbReference type="GO" id="GO:0005524">
    <property type="term" value="F:ATP binding"/>
    <property type="evidence" value="ECO:0007669"/>
    <property type="project" value="UniProtKB-KW"/>
</dbReference>
<feature type="binding site" evidence="14 15">
    <location>
        <begin position="59"/>
        <end position="62"/>
    </location>
    <ligand>
        <name>substrate</name>
    </ligand>
</feature>
<feature type="binding site" evidence="14 16">
    <location>
        <position position="198"/>
    </location>
    <ligand>
        <name>ATP</name>
        <dbReference type="ChEBI" id="CHEBI:30616"/>
    </ligand>
</feature>
<evidence type="ECO:0000256" key="17">
    <source>
        <dbReference type="RuleBase" id="RU000532"/>
    </source>
</evidence>
<evidence type="ECO:0000256" key="10">
    <source>
        <dbReference type="ARBA" id="ARBA00022741"/>
    </source>
</evidence>
<evidence type="ECO:0000256" key="5">
    <source>
        <dbReference type="ARBA" id="ARBA00011245"/>
    </source>
</evidence>
<accession>A0A1G9W9C7</accession>
<evidence type="ECO:0000256" key="6">
    <source>
        <dbReference type="ARBA" id="ARBA00013061"/>
    </source>
</evidence>
<dbReference type="RefSeq" id="WP_089660571.1">
    <property type="nucleotide sequence ID" value="NZ_FNGH01000020.1"/>
</dbReference>
<sequence>MNVRKMTDLPLAGQRVLIREDLNVPVKHGRVSSDARLRAALPTIRAAAEAGAKVLLMSHLGRPTEGEPAEEFSLAPVAERLGDLLEHPVRLVDDYLDVSLDLLDGEVVLLENVRFNVGEKKDDETLAKQYAALCDIYVMDAFGTAHRAQASTHGVARFAPTACAGPLLAKELDALEKALATPQRPMAAIVGGSKVSTKLEVLNALSERCDQLIVGGGIANTFIAAAGHNVGKSLHEADLIEQAKALMAKVEIPLPTDVVVATEFSERATAVTKPVDQVNDDEMILDIGPDTAGRLAGLLKNAGTILWNGPVGVFEIDQFGHGTEALSQAIAESNGFSIAGGGDTLAAIDKYAIADRVSYISTGGGAFLEYVEGKTLPAVAALEAAYEAAR</sequence>
<evidence type="ECO:0000256" key="16">
    <source>
        <dbReference type="PIRSR" id="PIRSR000724-2"/>
    </source>
</evidence>
<dbReference type="FunFam" id="3.40.50.1260:FF:000001">
    <property type="entry name" value="Phosphoglycerate kinase"/>
    <property type="match status" value="1"/>
</dbReference>
<evidence type="ECO:0000256" key="13">
    <source>
        <dbReference type="ARBA" id="ARBA00023152"/>
    </source>
</evidence>
<keyword evidence="13 14" id="KW-0324">Glycolysis</keyword>
<dbReference type="Proteomes" id="UP000199107">
    <property type="component" value="Unassembled WGS sequence"/>
</dbReference>
<dbReference type="PRINTS" id="PR00477">
    <property type="entry name" value="PHGLYCKINASE"/>
</dbReference>
<feature type="binding site" evidence="14">
    <location>
        <position position="36"/>
    </location>
    <ligand>
        <name>substrate</name>
    </ligand>
</feature>
<feature type="binding site" evidence="15">
    <location>
        <position position="147"/>
    </location>
    <ligand>
        <name>(2R)-3-phosphoglycerate</name>
        <dbReference type="ChEBI" id="CHEBI:58272"/>
    </ligand>
</feature>
<keyword evidence="11 14" id="KW-0418">Kinase</keyword>
<protein>
    <recommendedName>
        <fullName evidence="7 14">Phosphoglycerate kinase</fullName>
        <ecNumber evidence="6 14">2.7.2.3</ecNumber>
    </recommendedName>
</protein>
<dbReference type="InterPro" id="IPR015824">
    <property type="entry name" value="Phosphoglycerate_kinase_N"/>
</dbReference>
<dbReference type="STRING" id="48727.SAMN05192555_12021"/>
<comment type="subunit">
    <text evidence="5 14">Monomer.</text>
</comment>
<dbReference type="OrthoDB" id="9808460at2"/>
<dbReference type="InterPro" id="IPR015911">
    <property type="entry name" value="Phosphoglycerate_kinase_CS"/>
</dbReference>
<gene>
    <name evidence="14" type="primary">pgk</name>
    <name evidence="18" type="ORF">SAMN05192555_12021</name>
</gene>
<dbReference type="HAMAP" id="MF_00145">
    <property type="entry name" value="Phosphoglyc_kinase"/>
    <property type="match status" value="1"/>
</dbReference>
<dbReference type="GO" id="GO:0043531">
    <property type="term" value="F:ADP binding"/>
    <property type="evidence" value="ECO:0007669"/>
    <property type="project" value="TreeGrafter"/>
</dbReference>
<keyword evidence="9 14" id="KW-0808">Transferase</keyword>
<proteinExistence type="inferred from homology"/>
<dbReference type="GO" id="GO:0004618">
    <property type="term" value="F:phosphoglycerate kinase activity"/>
    <property type="evidence" value="ECO:0007669"/>
    <property type="project" value="UniProtKB-UniRule"/>
</dbReference>
<dbReference type="InterPro" id="IPR001576">
    <property type="entry name" value="Phosphoglycerate_kinase"/>
</dbReference>
<dbReference type="UniPathway" id="UPA00109">
    <property type="reaction ID" value="UER00185"/>
</dbReference>
<evidence type="ECO:0000256" key="7">
    <source>
        <dbReference type="ARBA" id="ARBA00016471"/>
    </source>
</evidence>
<comment type="subcellular location">
    <subcellularLocation>
        <location evidence="2 14">Cytoplasm</location>
    </subcellularLocation>
</comment>
<dbReference type="GO" id="GO:0006094">
    <property type="term" value="P:gluconeogenesis"/>
    <property type="evidence" value="ECO:0007669"/>
    <property type="project" value="TreeGrafter"/>
</dbReference>
<comment type="caution">
    <text evidence="14">Lacks conserved residue(s) required for the propagation of feature annotation.</text>
</comment>
<dbReference type="PANTHER" id="PTHR11406:SF23">
    <property type="entry name" value="PHOSPHOGLYCERATE KINASE 1, CHLOROPLASTIC-RELATED"/>
    <property type="match status" value="1"/>
</dbReference>
<dbReference type="InterPro" id="IPR036043">
    <property type="entry name" value="Phosphoglycerate_kinase_sf"/>
</dbReference>
<feature type="binding site" evidence="14">
    <location>
        <position position="114"/>
    </location>
    <ligand>
        <name>substrate</name>
    </ligand>
</feature>
<keyword evidence="10 14" id="KW-0547">Nucleotide-binding</keyword>
<evidence type="ECO:0000313" key="19">
    <source>
        <dbReference type="Proteomes" id="UP000199107"/>
    </source>
</evidence>
<comment type="pathway">
    <text evidence="3 14">Carbohydrate degradation; glycolysis; pyruvate from D-glyceraldehyde 3-phosphate: step 2/5.</text>
</comment>
<reference evidence="19" key="1">
    <citation type="submission" date="2016-10" db="EMBL/GenBank/DDBJ databases">
        <authorList>
            <person name="Varghese N."/>
            <person name="Submissions S."/>
        </authorList>
    </citation>
    <scope>NUCLEOTIDE SEQUENCE [LARGE SCALE GENOMIC DNA]</scope>
    <source>
        <strain evidence="19">AAP</strain>
    </source>
</reference>